<evidence type="ECO:0000313" key="5">
    <source>
        <dbReference type="Proteomes" id="UP000016605"/>
    </source>
</evidence>
<dbReference type="GO" id="GO:0006629">
    <property type="term" value="P:lipid metabolic process"/>
    <property type="evidence" value="ECO:0007669"/>
    <property type="project" value="UniProtKB-KW"/>
</dbReference>
<dbReference type="Proteomes" id="UP000016605">
    <property type="component" value="Unassembled WGS sequence"/>
</dbReference>
<gene>
    <name evidence="4" type="ORF">N136_04643</name>
</gene>
<evidence type="ECO:0000256" key="2">
    <source>
        <dbReference type="SAM" id="MobiDB-lite"/>
    </source>
</evidence>
<feature type="compositionally biased region" description="Polar residues" evidence="2">
    <location>
        <begin position="1"/>
        <end position="10"/>
    </location>
</feature>
<feature type="region of interest" description="Disordered" evidence="2">
    <location>
        <begin position="1"/>
        <end position="20"/>
    </location>
</feature>
<keyword evidence="1" id="KW-0443">Lipid metabolism</keyword>
<name>U2SYN8_LEIAQ</name>
<dbReference type="InterPro" id="IPR002641">
    <property type="entry name" value="PNPLA_dom"/>
</dbReference>
<dbReference type="RefSeq" id="WP_021765693.1">
    <property type="nucleotide sequence ID" value="NZ_KI272787.1"/>
</dbReference>
<proteinExistence type="predicted"/>
<accession>U2SYN8</accession>
<protein>
    <recommendedName>
        <fullName evidence="3">PNPLA domain-containing protein</fullName>
    </recommendedName>
</protein>
<evidence type="ECO:0000313" key="4">
    <source>
        <dbReference type="EMBL" id="ERK67602.1"/>
    </source>
</evidence>
<dbReference type="Pfam" id="PF01734">
    <property type="entry name" value="Patatin"/>
    <property type="match status" value="1"/>
</dbReference>
<sequence>MNTSPSSALPSSGRRDRALVLGGGGSAGNAWEIGVLAGLFDGGLDVTDADLTIGTSAGATVAAQINGATPPELLDAILTAVPPQRPRAAG</sequence>
<dbReference type="HOGENOM" id="CLU_2459955_0_0_11"/>
<organism evidence="4 5">
    <name type="scientific">Leifsonia aquatica ATCC 14665</name>
    <dbReference type="NCBI Taxonomy" id="1358026"/>
    <lineage>
        <taxon>Bacteria</taxon>
        <taxon>Bacillati</taxon>
        <taxon>Actinomycetota</taxon>
        <taxon>Actinomycetes</taxon>
        <taxon>Micrococcales</taxon>
        <taxon>Microbacteriaceae</taxon>
        <taxon>Leifsonia</taxon>
    </lineage>
</organism>
<dbReference type="SUPFAM" id="SSF52151">
    <property type="entry name" value="FabD/lysophospholipase-like"/>
    <property type="match status" value="1"/>
</dbReference>
<reference evidence="4 5" key="1">
    <citation type="submission" date="2013-08" db="EMBL/GenBank/DDBJ databases">
        <authorList>
            <person name="Weinstock G."/>
            <person name="Sodergren E."/>
            <person name="Wylie T."/>
            <person name="Fulton L."/>
            <person name="Fulton R."/>
            <person name="Fronick C."/>
            <person name="O'Laughlin M."/>
            <person name="Godfrey J."/>
            <person name="Miner T."/>
            <person name="Herter B."/>
            <person name="Appelbaum E."/>
            <person name="Cordes M."/>
            <person name="Lek S."/>
            <person name="Wollam A."/>
            <person name="Pepin K.H."/>
            <person name="Palsikar V.B."/>
            <person name="Mitreva M."/>
            <person name="Wilson R.K."/>
        </authorList>
    </citation>
    <scope>NUCLEOTIDE SEQUENCE [LARGE SCALE GENOMIC DNA]</scope>
    <source>
        <strain evidence="4 5">ATCC 14665</strain>
    </source>
</reference>
<dbReference type="Gene3D" id="3.40.1090.10">
    <property type="entry name" value="Cytosolic phospholipase A2 catalytic domain"/>
    <property type="match status" value="1"/>
</dbReference>
<evidence type="ECO:0000256" key="1">
    <source>
        <dbReference type="ARBA" id="ARBA00023098"/>
    </source>
</evidence>
<dbReference type="AlphaFoldDB" id="U2SYN8"/>
<dbReference type="EMBL" id="AWVQ01000850">
    <property type="protein sequence ID" value="ERK67602.1"/>
    <property type="molecule type" value="Genomic_DNA"/>
</dbReference>
<dbReference type="InterPro" id="IPR016035">
    <property type="entry name" value="Acyl_Trfase/lysoPLipase"/>
</dbReference>
<comment type="caution">
    <text evidence="4">The sequence shown here is derived from an EMBL/GenBank/DDBJ whole genome shotgun (WGS) entry which is preliminary data.</text>
</comment>
<evidence type="ECO:0000259" key="3">
    <source>
        <dbReference type="Pfam" id="PF01734"/>
    </source>
</evidence>
<feature type="domain" description="PNPLA" evidence="3">
    <location>
        <begin position="19"/>
        <end position="80"/>
    </location>
</feature>
<feature type="non-terminal residue" evidence="4">
    <location>
        <position position="90"/>
    </location>
</feature>